<dbReference type="RefSeq" id="XP_056525625.1">
    <property type="nucleotide sequence ID" value="XM_056663512.1"/>
</dbReference>
<name>A0A9W9HC58_9EURO</name>
<proteinExistence type="predicted"/>
<accession>A0A9W9HC58</accession>
<dbReference type="OrthoDB" id="5393654at2759"/>
<comment type="caution">
    <text evidence="2">The sequence shown here is derived from an EMBL/GenBank/DDBJ whole genome shotgun (WGS) entry which is preliminary data.</text>
</comment>
<reference evidence="2" key="1">
    <citation type="submission" date="2022-11" db="EMBL/GenBank/DDBJ databases">
        <authorList>
            <person name="Petersen C."/>
        </authorList>
    </citation>
    <scope>NUCLEOTIDE SEQUENCE</scope>
    <source>
        <strain evidence="2">IBT 22155</strain>
    </source>
</reference>
<dbReference type="PANTHER" id="PTHR35179:SF2">
    <property type="entry name" value="START DOMAIN-CONTAINING PROTEIN"/>
    <property type="match status" value="1"/>
</dbReference>
<feature type="region of interest" description="Disordered" evidence="1">
    <location>
        <begin position="563"/>
        <end position="598"/>
    </location>
</feature>
<gene>
    <name evidence="2" type="ORF">N7515_002768</name>
</gene>
<dbReference type="PANTHER" id="PTHR35179">
    <property type="entry name" value="PROTEIN CBG02620"/>
    <property type="match status" value="1"/>
</dbReference>
<reference evidence="2" key="2">
    <citation type="journal article" date="2023" name="IMA Fungus">
        <title>Comparative genomic study of the Penicillium genus elucidates a diverse pangenome and 15 lateral gene transfer events.</title>
        <authorList>
            <person name="Petersen C."/>
            <person name="Sorensen T."/>
            <person name="Nielsen M.R."/>
            <person name="Sondergaard T.E."/>
            <person name="Sorensen J.L."/>
            <person name="Fitzpatrick D.A."/>
            <person name="Frisvad J.C."/>
            <person name="Nielsen K.L."/>
        </authorList>
    </citation>
    <scope>NUCLEOTIDE SEQUENCE</scope>
    <source>
        <strain evidence="2">IBT 22155</strain>
    </source>
</reference>
<evidence type="ECO:0000313" key="2">
    <source>
        <dbReference type="EMBL" id="KAJ5143981.1"/>
    </source>
</evidence>
<dbReference type="Proteomes" id="UP001149079">
    <property type="component" value="Unassembled WGS sequence"/>
</dbReference>
<evidence type="ECO:0000256" key="1">
    <source>
        <dbReference type="SAM" id="MobiDB-lite"/>
    </source>
</evidence>
<dbReference type="EMBL" id="JAPQKL010000002">
    <property type="protein sequence ID" value="KAJ5143981.1"/>
    <property type="molecule type" value="Genomic_DNA"/>
</dbReference>
<evidence type="ECO:0000313" key="3">
    <source>
        <dbReference type="Proteomes" id="UP001149079"/>
    </source>
</evidence>
<organism evidence="2 3">
    <name type="scientific">Penicillium bovifimosum</name>
    <dbReference type="NCBI Taxonomy" id="126998"/>
    <lineage>
        <taxon>Eukaryota</taxon>
        <taxon>Fungi</taxon>
        <taxon>Dikarya</taxon>
        <taxon>Ascomycota</taxon>
        <taxon>Pezizomycotina</taxon>
        <taxon>Eurotiomycetes</taxon>
        <taxon>Eurotiomycetidae</taxon>
        <taxon>Eurotiales</taxon>
        <taxon>Aspergillaceae</taxon>
        <taxon>Penicillium</taxon>
    </lineage>
</organism>
<dbReference type="AlphaFoldDB" id="A0A9W9HC58"/>
<protein>
    <submittedName>
        <fullName evidence="2">Uncharacterized protein</fullName>
    </submittedName>
</protein>
<dbReference type="GeneID" id="81402682"/>
<feature type="compositionally biased region" description="Acidic residues" evidence="1">
    <location>
        <begin position="579"/>
        <end position="598"/>
    </location>
</feature>
<keyword evidence="3" id="KW-1185">Reference proteome</keyword>
<sequence length="598" mass="68277">MQTYLAQRQRILKRCHPLRMWSICLLTIGSSRPSPRLLFLAAPIVGLRRKPPMKVAKDSGLIYIAQNAFRHPASPFEPLFRSLYIEHPSYNMRQVDLITDRHNVRKLLSFINPKLSKPSREPFNIHVEITGKTAIFCRTETKTYAFIGRHVFRGHGHEFEKAFTTSQLAGSTGHHRVISYNLGGLKLIVRYETDAYVDGVAGQPHVDSANENLLDMMGNLSLSRPESHSHLPTESKLVIRKEGKQVPIESTLEIKTRVAHRYIGIQEVLPQLWVSQTPNLVRAYHQGGIFAPPEVEDVTREIAEWEENHANDIWCLVGLVKQIMKVVRENGGNAVIKYDGRSDGLTVWTREGSKMLPDDIYLKFGDETAPAQAIESDPRKITLKIGDTFHNVDISMIPYLSSFVSFQRRAQPQNINLIHGDIPLFEIALKGLESGYRQCFRSLRADIPRYKTLCETYDFLQVDVLAGQSIDNIFADLRAGKTDDELDYKRYRAVKGDKSRARDAAFRLLFLIIRGEFSDEKRDPDKVYNAVLFVVSYPGTFKQSTRIVLRSAFEERFVVSKKQRSQLDRWQMGVTTDSSGEENTTEDEYPEPYLSDDS</sequence>